<protein>
    <recommendedName>
        <fullName evidence="4">Transmembrane protein</fullName>
    </recommendedName>
</protein>
<keyword evidence="1" id="KW-1133">Transmembrane helix</keyword>
<dbReference type="EMBL" id="MIGC01001735">
    <property type="protein sequence ID" value="PHJ22306.1"/>
    <property type="molecule type" value="Genomic_DNA"/>
</dbReference>
<feature type="transmembrane region" description="Helical" evidence="1">
    <location>
        <begin position="25"/>
        <end position="44"/>
    </location>
</feature>
<evidence type="ECO:0000256" key="1">
    <source>
        <dbReference type="SAM" id="Phobius"/>
    </source>
</evidence>
<organism evidence="2 3">
    <name type="scientific">Cystoisospora suis</name>
    <dbReference type="NCBI Taxonomy" id="483139"/>
    <lineage>
        <taxon>Eukaryota</taxon>
        <taxon>Sar</taxon>
        <taxon>Alveolata</taxon>
        <taxon>Apicomplexa</taxon>
        <taxon>Conoidasida</taxon>
        <taxon>Coccidia</taxon>
        <taxon>Eucoccidiorida</taxon>
        <taxon>Eimeriorina</taxon>
        <taxon>Sarcocystidae</taxon>
        <taxon>Cystoisospora</taxon>
    </lineage>
</organism>
<dbReference type="GeneID" id="94427252"/>
<evidence type="ECO:0000313" key="3">
    <source>
        <dbReference type="Proteomes" id="UP000221165"/>
    </source>
</evidence>
<accession>A0A2C6L407</accession>
<proteinExistence type="predicted"/>
<keyword evidence="1" id="KW-0472">Membrane</keyword>
<dbReference type="AlphaFoldDB" id="A0A2C6L407"/>
<evidence type="ECO:0008006" key="4">
    <source>
        <dbReference type="Google" id="ProtNLM"/>
    </source>
</evidence>
<reference evidence="2 3" key="1">
    <citation type="journal article" date="2017" name="Int. J. Parasitol.">
        <title>The genome of the protozoan parasite Cystoisospora suis and a reverse vaccinology approach to identify vaccine candidates.</title>
        <authorList>
            <person name="Palmieri N."/>
            <person name="Shrestha A."/>
            <person name="Ruttkowski B."/>
            <person name="Beck T."/>
            <person name="Vogl C."/>
            <person name="Tomley F."/>
            <person name="Blake D.P."/>
            <person name="Joachim A."/>
        </authorList>
    </citation>
    <scope>NUCLEOTIDE SEQUENCE [LARGE SCALE GENOMIC DNA]</scope>
    <source>
        <strain evidence="2 3">Wien I</strain>
    </source>
</reference>
<sequence>MIPFCSVRLWWNLFPQMARDKVQFYFRYIGASVAWGTGMVAFAGRKDFGEHFTQPSFFYKMHLRKLLRNGNIDRERYDSLMSGAVL</sequence>
<evidence type="ECO:0000313" key="2">
    <source>
        <dbReference type="EMBL" id="PHJ22306.1"/>
    </source>
</evidence>
<keyword evidence="1" id="KW-0812">Transmembrane</keyword>
<keyword evidence="3" id="KW-1185">Reference proteome</keyword>
<comment type="caution">
    <text evidence="2">The sequence shown here is derived from an EMBL/GenBank/DDBJ whole genome shotgun (WGS) entry which is preliminary data.</text>
</comment>
<gene>
    <name evidence="2" type="ORF">CSUI_003846</name>
</gene>
<dbReference type="VEuPathDB" id="ToxoDB:CSUI_003846"/>
<name>A0A2C6L407_9APIC</name>
<dbReference type="OrthoDB" id="328139at2759"/>
<dbReference type="Proteomes" id="UP000221165">
    <property type="component" value="Unassembled WGS sequence"/>
</dbReference>
<dbReference type="RefSeq" id="XP_067923983.1">
    <property type="nucleotide sequence ID" value="XM_068064041.1"/>
</dbReference>